<dbReference type="RefSeq" id="WP_077277656.1">
    <property type="nucleotide sequence ID" value="NZ_MVBK01000018.1"/>
</dbReference>
<feature type="chain" id="PRO_5013002610" description="DUF4426 domain-containing protein" evidence="1">
    <location>
        <begin position="28"/>
        <end position="158"/>
    </location>
</feature>
<keyword evidence="3" id="KW-1185">Reference proteome</keyword>
<evidence type="ECO:0000313" key="2">
    <source>
        <dbReference type="EMBL" id="OOG27638.1"/>
    </source>
</evidence>
<name>A0A1V3NRZ4_9GAMM</name>
<evidence type="ECO:0000256" key="1">
    <source>
        <dbReference type="SAM" id="SignalP"/>
    </source>
</evidence>
<sequence>MKIRHVMSSMIAVSLAVAMLGFNTAAADPEYRQVANGVVVYLGVLPAAMIQGRHEGDPEEVMHNGIPRGRHAFHVMAAVFDEGSGAQIKDARVEARVAAVGLAGVTRPLETMRIDDTVTYGNYFTLRGEGPYDIRITVARPGIDAPVSARFTYVHPPR</sequence>
<evidence type="ECO:0000313" key="3">
    <source>
        <dbReference type="Proteomes" id="UP000189462"/>
    </source>
</evidence>
<protein>
    <recommendedName>
        <fullName evidence="4">DUF4426 domain-containing protein</fullName>
    </recommendedName>
</protein>
<accession>A0A1V3NRZ4</accession>
<comment type="caution">
    <text evidence="2">The sequence shown here is derived from an EMBL/GenBank/DDBJ whole genome shotgun (WGS) entry which is preliminary data.</text>
</comment>
<dbReference type="Proteomes" id="UP000189462">
    <property type="component" value="Unassembled WGS sequence"/>
</dbReference>
<proteinExistence type="predicted"/>
<feature type="signal peptide" evidence="1">
    <location>
        <begin position="1"/>
        <end position="27"/>
    </location>
</feature>
<evidence type="ECO:0008006" key="4">
    <source>
        <dbReference type="Google" id="ProtNLM"/>
    </source>
</evidence>
<dbReference type="AlphaFoldDB" id="A0A1V3NRZ4"/>
<dbReference type="OrthoDB" id="6173967at2"/>
<dbReference type="STRING" id="108003.B1C78_03015"/>
<gene>
    <name evidence="2" type="ORF">B1C78_03015</name>
</gene>
<organism evidence="2 3">
    <name type="scientific">Thioalkalivibrio denitrificans</name>
    <dbReference type="NCBI Taxonomy" id="108003"/>
    <lineage>
        <taxon>Bacteria</taxon>
        <taxon>Pseudomonadati</taxon>
        <taxon>Pseudomonadota</taxon>
        <taxon>Gammaproteobacteria</taxon>
        <taxon>Chromatiales</taxon>
        <taxon>Ectothiorhodospiraceae</taxon>
        <taxon>Thioalkalivibrio</taxon>
    </lineage>
</organism>
<dbReference type="EMBL" id="MVBK01000018">
    <property type="protein sequence ID" value="OOG27638.1"/>
    <property type="molecule type" value="Genomic_DNA"/>
</dbReference>
<reference evidence="2 3" key="1">
    <citation type="submission" date="2017-02" db="EMBL/GenBank/DDBJ databases">
        <title>Genomic diversity within the haloalkaliphilic genus Thioalkalivibrio.</title>
        <authorList>
            <person name="Ahn A.-C."/>
            <person name="Meier-Kolthoff J."/>
            <person name="Overmars L."/>
            <person name="Richter M."/>
            <person name="Woyke T."/>
            <person name="Sorokin D.Y."/>
            <person name="Muyzer G."/>
        </authorList>
    </citation>
    <scope>NUCLEOTIDE SEQUENCE [LARGE SCALE GENOMIC DNA]</scope>
    <source>
        <strain evidence="2 3">ALJD</strain>
    </source>
</reference>
<keyword evidence="1" id="KW-0732">Signal</keyword>